<dbReference type="SMART" id="SM00530">
    <property type="entry name" value="HTH_XRE"/>
    <property type="match status" value="1"/>
</dbReference>
<organism evidence="5 6">
    <name type="scientific">Vibrio hangzhouensis</name>
    <dbReference type="NCBI Taxonomy" id="462991"/>
    <lineage>
        <taxon>Bacteria</taxon>
        <taxon>Pseudomonadati</taxon>
        <taxon>Pseudomonadota</taxon>
        <taxon>Gammaproteobacteria</taxon>
        <taxon>Vibrionales</taxon>
        <taxon>Vibrionaceae</taxon>
        <taxon>Vibrio</taxon>
    </lineage>
</organism>
<dbReference type="InterPro" id="IPR011051">
    <property type="entry name" value="RmlC_Cupin_sf"/>
</dbReference>
<dbReference type="InterPro" id="IPR001387">
    <property type="entry name" value="Cro/C1-type_HTH"/>
</dbReference>
<dbReference type="InterPro" id="IPR013096">
    <property type="entry name" value="Cupin_2"/>
</dbReference>
<dbReference type="InterPro" id="IPR050807">
    <property type="entry name" value="TransReg_Diox_bact_type"/>
</dbReference>
<dbReference type="InterPro" id="IPR014710">
    <property type="entry name" value="RmlC-like_jellyroll"/>
</dbReference>
<dbReference type="Proteomes" id="UP000236721">
    <property type="component" value="Unassembled WGS sequence"/>
</dbReference>
<dbReference type="CDD" id="cd00093">
    <property type="entry name" value="HTH_XRE"/>
    <property type="match status" value="1"/>
</dbReference>
<keyword evidence="2" id="KW-0238">DNA-binding</keyword>
<evidence type="ECO:0000256" key="3">
    <source>
        <dbReference type="ARBA" id="ARBA00023163"/>
    </source>
</evidence>
<evidence type="ECO:0000259" key="4">
    <source>
        <dbReference type="PROSITE" id="PS50943"/>
    </source>
</evidence>
<dbReference type="GO" id="GO:0005829">
    <property type="term" value="C:cytosol"/>
    <property type="evidence" value="ECO:0007669"/>
    <property type="project" value="TreeGrafter"/>
</dbReference>
<protein>
    <submittedName>
        <fullName evidence="5">Transcriptional regulator, XRE family with cupin sensor</fullName>
    </submittedName>
</protein>
<dbReference type="EMBL" id="FNVG01000006">
    <property type="protein sequence ID" value="SEG03968.1"/>
    <property type="molecule type" value="Genomic_DNA"/>
</dbReference>
<evidence type="ECO:0000313" key="6">
    <source>
        <dbReference type="Proteomes" id="UP000236721"/>
    </source>
</evidence>
<dbReference type="Gene3D" id="2.60.120.10">
    <property type="entry name" value="Jelly Rolls"/>
    <property type="match status" value="1"/>
</dbReference>
<gene>
    <name evidence="5" type="ORF">SAMN04488244_106108</name>
</gene>
<accession>A0A1H5WX14</accession>
<evidence type="ECO:0000256" key="1">
    <source>
        <dbReference type="ARBA" id="ARBA00023015"/>
    </source>
</evidence>
<dbReference type="CDD" id="cd02209">
    <property type="entry name" value="cupin_XRE_C"/>
    <property type="match status" value="1"/>
</dbReference>
<dbReference type="PANTHER" id="PTHR46797">
    <property type="entry name" value="HTH-TYPE TRANSCRIPTIONAL REGULATOR"/>
    <property type="match status" value="1"/>
</dbReference>
<dbReference type="AlphaFoldDB" id="A0A1H5WX14"/>
<dbReference type="SUPFAM" id="SSF51182">
    <property type="entry name" value="RmlC-like cupins"/>
    <property type="match status" value="1"/>
</dbReference>
<feature type="domain" description="HTH cro/C1-type" evidence="4">
    <location>
        <begin position="67"/>
        <end position="121"/>
    </location>
</feature>
<keyword evidence="6" id="KW-1185">Reference proteome</keyword>
<dbReference type="PANTHER" id="PTHR46797:SF23">
    <property type="entry name" value="HTH-TYPE TRANSCRIPTIONAL REGULATOR SUTR"/>
    <property type="match status" value="1"/>
</dbReference>
<dbReference type="Gene3D" id="1.10.260.40">
    <property type="entry name" value="lambda repressor-like DNA-binding domains"/>
    <property type="match status" value="1"/>
</dbReference>
<name>A0A1H5WX14_9VIBR</name>
<sequence>MIAAALAYPMKTAIKPVVMCESFILVMLFHPFVRYNGHTFNLALVRYNAQAICRENMQTEIKVGDNLKRLRKEKGWSLDTAAKETGVSKAMLGQIERGESSPTVAKLWQIASGFNVSFSSFITTSSNNELTSLFRDANELRREEYNVGFFVSLLFPFEPALGFEIFELTLAPNYQHESEPHNRGVTEHILCISGEMAVLFDGQWHTLRAGQAVRFNANQTHGYKNIGKENAVFHDVIHYPGK</sequence>
<dbReference type="Pfam" id="PF01381">
    <property type="entry name" value="HTH_3"/>
    <property type="match status" value="1"/>
</dbReference>
<dbReference type="Pfam" id="PF07883">
    <property type="entry name" value="Cupin_2"/>
    <property type="match status" value="1"/>
</dbReference>
<keyword evidence="1" id="KW-0805">Transcription regulation</keyword>
<keyword evidence="3" id="KW-0804">Transcription</keyword>
<proteinExistence type="predicted"/>
<dbReference type="GO" id="GO:0003677">
    <property type="term" value="F:DNA binding"/>
    <property type="evidence" value="ECO:0007669"/>
    <property type="project" value="UniProtKB-KW"/>
</dbReference>
<dbReference type="PROSITE" id="PS50943">
    <property type="entry name" value="HTH_CROC1"/>
    <property type="match status" value="1"/>
</dbReference>
<dbReference type="GO" id="GO:0003700">
    <property type="term" value="F:DNA-binding transcription factor activity"/>
    <property type="evidence" value="ECO:0007669"/>
    <property type="project" value="TreeGrafter"/>
</dbReference>
<dbReference type="InterPro" id="IPR010982">
    <property type="entry name" value="Lambda_DNA-bd_dom_sf"/>
</dbReference>
<dbReference type="SUPFAM" id="SSF47413">
    <property type="entry name" value="lambda repressor-like DNA-binding domains"/>
    <property type="match status" value="1"/>
</dbReference>
<reference evidence="6" key="1">
    <citation type="submission" date="2016-10" db="EMBL/GenBank/DDBJ databases">
        <authorList>
            <person name="Varghese N."/>
            <person name="Submissions S."/>
        </authorList>
    </citation>
    <scope>NUCLEOTIDE SEQUENCE [LARGE SCALE GENOMIC DNA]</scope>
    <source>
        <strain evidence="6">CGMCC 1.7062</strain>
    </source>
</reference>
<evidence type="ECO:0000313" key="5">
    <source>
        <dbReference type="EMBL" id="SEG03968.1"/>
    </source>
</evidence>
<evidence type="ECO:0000256" key="2">
    <source>
        <dbReference type="ARBA" id="ARBA00023125"/>
    </source>
</evidence>